<protein>
    <submittedName>
        <fullName evidence="1">Uncharacterized protein</fullName>
    </submittedName>
</protein>
<dbReference type="Proteomes" id="UP000828390">
    <property type="component" value="Unassembled WGS sequence"/>
</dbReference>
<dbReference type="Gene3D" id="2.60.40.10">
    <property type="entry name" value="Immunoglobulins"/>
    <property type="match status" value="1"/>
</dbReference>
<accession>A0A9D4H1M2</accession>
<reference evidence="1" key="2">
    <citation type="submission" date="2020-11" db="EMBL/GenBank/DDBJ databases">
        <authorList>
            <person name="McCartney M.A."/>
            <person name="Auch B."/>
            <person name="Kono T."/>
            <person name="Mallez S."/>
            <person name="Becker A."/>
            <person name="Gohl D.M."/>
            <person name="Silverstein K.A.T."/>
            <person name="Koren S."/>
            <person name="Bechman K.B."/>
            <person name="Herman A."/>
            <person name="Abrahante J.E."/>
            <person name="Garbe J."/>
        </authorList>
    </citation>
    <scope>NUCLEOTIDE SEQUENCE</scope>
    <source>
        <strain evidence="1">Duluth1</strain>
        <tissue evidence="1">Whole animal</tissue>
    </source>
</reference>
<evidence type="ECO:0000313" key="2">
    <source>
        <dbReference type="Proteomes" id="UP000828390"/>
    </source>
</evidence>
<dbReference type="AlphaFoldDB" id="A0A9D4H1M2"/>
<comment type="caution">
    <text evidence="1">The sequence shown here is derived from an EMBL/GenBank/DDBJ whole genome shotgun (WGS) entry which is preliminary data.</text>
</comment>
<gene>
    <name evidence="1" type="ORF">DPMN_128870</name>
</gene>
<dbReference type="EMBL" id="JAIWYP010000005">
    <property type="protein sequence ID" value="KAH3826943.1"/>
    <property type="molecule type" value="Genomic_DNA"/>
</dbReference>
<dbReference type="PANTHER" id="PTHR22538:SF0">
    <property type="entry name" value="CILIA- AND FLAGELLA-ASSOCIATED PROTEIN 74"/>
    <property type="match status" value="1"/>
</dbReference>
<proteinExistence type="predicted"/>
<evidence type="ECO:0000313" key="1">
    <source>
        <dbReference type="EMBL" id="KAH3826943.1"/>
    </source>
</evidence>
<sequence>MLLSFTPSAGRVFQEVLSVHCETGSLHVTLMGKGVSPLVSLSPNVAENGVMDMGSVLAGEYLEKTFKMQNTSSLSIKYSIKLESLSLLRHAHAQELPKFLAGKSNTLVGVQNNNGHNVFDLVPAEGCLEPGGSVEITATFSPDHASDLYSDGVKIELFGKEESQSFQIKGTGKSKIMFIEGGDPLKPDLESLAVKLTPHIEEEDLKLILPPVLVTLRSTALEDSFVPATRDIFVGCVRTMAVSQKKELKPGYRDKLIRNGEFTFENIQSITQKGFNIDPQKGMVEAGVLKPVTITWTPPQGFIQNEVCETSVVVTLKGDVAEQFRILLRAMVVSK</sequence>
<organism evidence="1 2">
    <name type="scientific">Dreissena polymorpha</name>
    <name type="common">Zebra mussel</name>
    <name type="synonym">Mytilus polymorpha</name>
    <dbReference type="NCBI Taxonomy" id="45954"/>
    <lineage>
        <taxon>Eukaryota</taxon>
        <taxon>Metazoa</taxon>
        <taxon>Spiralia</taxon>
        <taxon>Lophotrochozoa</taxon>
        <taxon>Mollusca</taxon>
        <taxon>Bivalvia</taxon>
        <taxon>Autobranchia</taxon>
        <taxon>Heteroconchia</taxon>
        <taxon>Euheterodonta</taxon>
        <taxon>Imparidentia</taxon>
        <taxon>Neoheterodontei</taxon>
        <taxon>Myida</taxon>
        <taxon>Dreissenoidea</taxon>
        <taxon>Dreissenidae</taxon>
        <taxon>Dreissena</taxon>
    </lineage>
</organism>
<keyword evidence="2" id="KW-1185">Reference proteome</keyword>
<dbReference type="InterPro" id="IPR013783">
    <property type="entry name" value="Ig-like_fold"/>
</dbReference>
<reference evidence="1" key="1">
    <citation type="journal article" date="2019" name="bioRxiv">
        <title>The Genome of the Zebra Mussel, Dreissena polymorpha: A Resource for Invasive Species Research.</title>
        <authorList>
            <person name="McCartney M.A."/>
            <person name="Auch B."/>
            <person name="Kono T."/>
            <person name="Mallez S."/>
            <person name="Zhang Y."/>
            <person name="Obille A."/>
            <person name="Becker A."/>
            <person name="Abrahante J.E."/>
            <person name="Garbe J."/>
            <person name="Badalamenti J.P."/>
            <person name="Herman A."/>
            <person name="Mangelson H."/>
            <person name="Liachko I."/>
            <person name="Sullivan S."/>
            <person name="Sone E.D."/>
            <person name="Koren S."/>
            <person name="Silverstein K.A.T."/>
            <person name="Beckman K.B."/>
            <person name="Gohl D.M."/>
        </authorList>
    </citation>
    <scope>NUCLEOTIDE SEQUENCE</scope>
    <source>
        <strain evidence="1">Duluth1</strain>
        <tissue evidence="1">Whole animal</tissue>
    </source>
</reference>
<name>A0A9D4H1M2_DREPO</name>
<dbReference type="PANTHER" id="PTHR22538">
    <property type="entry name" value="CILIA- AND FLAGELLA-ASSOCIATED PROTEIN 74"/>
    <property type="match status" value="1"/>
</dbReference>